<comment type="caution">
    <text evidence="1">The sequence shown here is derived from an EMBL/GenBank/DDBJ whole genome shotgun (WGS) entry which is preliminary data.</text>
</comment>
<evidence type="ECO:0000313" key="1">
    <source>
        <dbReference type="EMBL" id="OAM15357.1"/>
    </source>
</evidence>
<dbReference type="RefSeq" id="WP_064084859.1">
    <property type="nucleotide sequence ID" value="NZ_LXSF01000012.1"/>
</dbReference>
<dbReference type="Proteomes" id="UP000078003">
    <property type="component" value="Unassembled WGS sequence"/>
</dbReference>
<reference evidence="2" key="1">
    <citation type="submission" date="2016-05" db="EMBL/GenBank/DDBJ databases">
        <title>Draft genome of Corynebacterium afermentans subsp. afermentans LCDC 88199T.</title>
        <authorList>
            <person name="Bernier A.-M."/>
            <person name="Bernard K."/>
        </authorList>
    </citation>
    <scope>NUCLEOTIDE SEQUENCE [LARGE SCALE GENOMIC DNA]</scope>
    <source>
        <strain evidence="2">NML01-0328</strain>
    </source>
</reference>
<evidence type="ECO:0008006" key="3">
    <source>
        <dbReference type="Google" id="ProtNLM"/>
    </source>
</evidence>
<dbReference type="AlphaFoldDB" id="A0A1A9RBQ0"/>
<protein>
    <recommendedName>
        <fullName evidence="3">MerR family transcriptional regulator</fullName>
    </recommendedName>
</protein>
<accession>A0A1A9RBQ0</accession>
<dbReference type="EMBL" id="LXSF01000012">
    <property type="protein sequence ID" value="OAM15357.1"/>
    <property type="molecule type" value="Genomic_DNA"/>
</dbReference>
<proteinExistence type="predicted"/>
<organism evidence="1 2">
    <name type="scientific">Eikenella corrodens</name>
    <dbReference type="NCBI Taxonomy" id="539"/>
    <lineage>
        <taxon>Bacteria</taxon>
        <taxon>Pseudomonadati</taxon>
        <taxon>Pseudomonadota</taxon>
        <taxon>Betaproteobacteria</taxon>
        <taxon>Neisseriales</taxon>
        <taxon>Neisseriaceae</taxon>
        <taxon>Eikenella</taxon>
    </lineage>
</organism>
<name>A0A1A9RBQ0_EIKCO</name>
<sequence>MANKTERALPSIPVKRYFSLEELCYLADIQPEQFFQWQQDNGVVIGHGGNQYTRQDVVKIRKLSGSFPTYIDRFNLNGHDSLNRPAATAEEVRQDLQGVLEKIEAALAKPQKTA</sequence>
<gene>
    <name evidence="1" type="ORF">A7P85_09260</name>
</gene>
<evidence type="ECO:0000313" key="2">
    <source>
        <dbReference type="Proteomes" id="UP000078003"/>
    </source>
</evidence>